<feature type="coiled-coil region" evidence="1">
    <location>
        <begin position="21"/>
        <end position="48"/>
    </location>
</feature>
<gene>
    <name evidence="2" type="ORF">BT96DRAFT_810642</name>
</gene>
<dbReference type="Proteomes" id="UP000799118">
    <property type="component" value="Unassembled WGS sequence"/>
</dbReference>
<keyword evidence="1" id="KW-0175">Coiled coil</keyword>
<dbReference type="OrthoDB" id="3065285at2759"/>
<dbReference type="EMBL" id="ML769401">
    <property type="protein sequence ID" value="KAE9406518.1"/>
    <property type="molecule type" value="Genomic_DNA"/>
</dbReference>
<evidence type="ECO:0000313" key="3">
    <source>
        <dbReference type="Proteomes" id="UP000799118"/>
    </source>
</evidence>
<protein>
    <submittedName>
        <fullName evidence="2">Uncharacterized protein</fullName>
    </submittedName>
</protein>
<keyword evidence="3" id="KW-1185">Reference proteome</keyword>
<dbReference type="AlphaFoldDB" id="A0A6A4IB25"/>
<organism evidence="2 3">
    <name type="scientific">Gymnopus androsaceus JB14</name>
    <dbReference type="NCBI Taxonomy" id="1447944"/>
    <lineage>
        <taxon>Eukaryota</taxon>
        <taxon>Fungi</taxon>
        <taxon>Dikarya</taxon>
        <taxon>Basidiomycota</taxon>
        <taxon>Agaricomycotina</taxon>
        <taxon>Agaricomycetes</taxon>
        <taxon>Agaricomycetidae</taxon>
        <taxon>Agaricales</taxon>
        <taxon>Marasmiineae</taxon>
        <taxon>Omphalotaceae</taxon>
        <taxon>Gymnopus</taxon>
    </lineage>
</organism>
<reference evidence="2" key="1">
    <citation type="journal article" date="2019" name="Environ. Microbiol.">
        <title>Fungal ecological strategies reflected in gene transcription - a case study of two litter decomposers.</title>
        <authorList>
            <person name="Barbi F."/>
            <person name="Kohler A."/>
            <person name="Barry K."/>
            <person name="Baskaran P."/>
            <person name="Daum C."/>
            <person name="Fauchery L."/>
            <person name="Ihrmark K."/>
            <person name="Kuo A."/>
            <person name="LaButti K."/>
            <person name="Lipzen A."/>
            <person name="Morin E."/>
            <person name="Grigoriev I.V."/>
            <person name="Henrissat B."/>
            <person name="Lindahl B."/>
            <person name="Martin F."/>
        </authorList>
    </citation>
    <scope>NUCLEOTIDE SEQUENCE</scope>
    <source>
        <strain evidence="2">JB14</strain>
    </source>
</reference>
<feature type="non-terminal residue" evidence="2">
    <location>
        <position position="79"/>
    </location>
</feature>
<accession>A0A6A4IB25</accession>
<sequence>MKDNIRADYDPTTRPEIDEILSLLDKDYQDYESEITRLQLQVAALSSRKRRLKVYEAKLRNLAAPIRKLPNEMLMLIFD</sequence>
<evidence type="ECO:0000313" key="2">
    <source>
        <dbReference type="EMBL" id="KAE9406518.1"/>
    </source>
</evidence>
<name>A0A6A4IB25_9AGAR</name>
<evidence type="ECO:0000256" key="1">
    <source>
        <dbReference type="SAM" id="Coils"/>
    </source>
</evidence>
<proteinExistence type="predicted"/>